<dbReference type="Proteomes" id="UP000798662">
    <property type="component" value="Chromosome 1"/>
</dbReference>
<gene>
    <name evidence="1" type="ORF">I4F81_002441</name>
</gene>
<protein>
    <submittedName>
        <fullName evidence="1">Uncharacterized protein</fullName>
    </submittedName>
</protein>
<dbReference type="EMBL" id="CM020618">
    <property type="protein sequence ID" value="KAK1859848.1"/>
    <property type="molecule type" value="Genomic_DNA"/>
</dbReference>
<evidence type="ECO:0000313" key="1">
    <source>
        <dbReference type="EMBL" id="KAK1859848.1"/>
    </source>
</evidence>
<evidence type="ECO:0000313" key="2">
    <source>
        <dbReference type="Proteomes" id="UP000798662"/>
    </source>
</evidence>
<accession>A0ACC3BQH8</accession>
<organism evidence="1 2">
    <name type="scientific">Pyropia yezoensis</name>
    <name type="common">Susabi-nori</name>
    <name type="synonym">Porphyra yezoensis</name>
    <dbReference type="NCBI Taxonomy" id="2788"/>
    <lineage>
        <taxon>Eukaryota</taxon>
        <taxon>Rhodophyta</taxon>
        <taxon>Bangiophyceae</taxon>
        <taxon>Bangiales</taxon>
        <taxon>Bangiaceae</taxon>
        <taxon>Pyropia</taxon>
    </lineage>
</organism>
<name>A0ACC3BQH8_PYRYE</name>
<comment type="caution">
    <text evidence="1">The sequence shown here is derived from an EMBL/GenBank/DDBJ whole genome shotgun (WGS) entry which is preliminary data.</text>
</comment>
<sequence>MASPLRSFRDVDRRRHVEDPDAEAAPPAGEAAAAGGGTPPAVAPATAAAGPTAATVAPRRHTGDVTLTPRRADPPHASPPFRAVTAEALGRMARAGGPPPAGTAAAERGRRGGEVPDDAQADAAERTPPGLLLATGIAPRSLTGGAVAAAATAVPPAASTATPVASSNSSDTFVTPPSSIHGRARRQAGVPEGTSPTVAARHGSTAEAAAAATAQSRRVLLASERRLVYPPLLVPVPVRVAAPDALAIGTRLETLMLGPSVAAAIAHLRALLGVPPVQGAALFVAPQAGRPFGAAAPLVGHFSPTCHAFFTTTFTLIHPAATATPPLPMARSSTSKAAFVCAIVAALASAAVATPHPAAPLFPTAVQLRARFDDADFAIDTNKIRGAPTDAGNIRAGNQGAFPVLGLPGVDTSFALISLEGGAHNLPHTHPRGSETLFLTKGTLEVFIVEENGPAVRVIENTLRPGGLAVFPAGLIHGQRCVSRGGCEAVAVLGSGDPGTIQVSARLCDAPAEAVSSALGVSEEAAARVCAKVPGNPGAGQPAKDMHRR</sequence>
<reference evidence="1" key="1">
    <citation type="submission" date="2019-11" db="EMBL/GenBank/DDBJ databases">
        <title>Nori genome reveals adaptations in red seaweeds to the harsh intertidal environment.</title>
        <authorList>
            <person name="Wang D."/>
            <person name="Mao Y."/>
        </authorList>
    </citation>
    <scope>NUCLEOTIDE SEQUENCE</scope>
    <source>
        <tissue evidence="1">Gametophyte</tissue>
    </source>
</reference>
<proteinExistence type="predicted"/>
<keyword evidence="2" id="KW-1185">Reference proteome</keyword>